<accession>A0AAD5MUY1</accession>
<proteinExistence type="predicted"/>
<sequence>MENPSSKSTPWKRHSENLDTPLARLRQKPRNIICTTSNIPFGICAGVRTTSEEKKVTVINHNSEVVTNEVNDDLNSGSANNWIPTHIRKKAQLTYSIEEHVLNILKQQGLRRQL</sequence>
<gene>
    <name evidence="2" type="ORF">KIN20_011103</name>
</gene>
<reference evidence="2" key="1">
    <citation type="submission" date="2021-06" db="EMBL/GenBank/DDBJ databases">
        <title>Parelaphostrongylus tenuis whole genome reference sequence.</title>
        <authorList>
            <person name="Garwood T.J."/>
            <person name="Larsen P.A."/>
            <person name="Fountain-Jones N.M."/>
            <person name="Garbe J.R."/>
            <person name="Macchietto M.G."/>
            <person name="Kania S.A."/>
            <person name="Gerhold R.W."/>
            <person name="Richards J.E."/>
            <person name="Wolf T.M."/>
        </authorList>
    </citation>
    <scope>NUCLEOTIDE SEQUENCE</scope>
    <source>
        <strain evidence="2">MNPRO001-30</strain>
        <tissue evidence="2">Meninges</tissue>
    </source>
</reference>
<evidence type="ECO:0000256" key="1">
    <source>
        <dbReference type="SAM" id="MobiDB-lite"/>
    </source>
</evidence>
<dbReference type="EMBL" id="JAHQIW010001998">
    <property type="protein sequence ID" value="KAJ1354229.1"/>
    <property type="molecule type" value="Genomic_DNA"/>
</dbReference>
<comment type="caution">
    <text evidence="2">The sequence shown here is derived from an EMBL/GenBank/DDBJ whole genome shotgun (WGS) entry which is preliminary data.</text>
</comment>
<evidence type="ECO:0000313" key="2">
    <source>
        <dbReference type="EMBL" id="KAJ1354229.1"/>
    </source>
</evidence>
<protein>
    <submittedName>
        <fullName evidence="2">Uncharacterized protein</fullName>
    </submittedName>
</protein>
<name>A0AAD5MUY1_PARTN</name>
<dbReference type="AlphaFoldDB" id="A0AAD5MUY1"/>
<keyword evidence="3" id="KW-1185">Reference proteome</keyword>
<evidence type="ECO:0000313" key="3">
    <source>
        <dbReference type="Proteomes" id="UP001196413"/>
    </source>
</evidence>
<organism evidence="2 3">
    <name type="scientific">Parelaphostrongylus tenuis</name>
    <name type="common">Meningeal worm</name>
    <dbReference type="NCBI Taxonomy" id="148309"/>
    <lineage>
        <taxon>Eukaryota</taxon>
        <taxon>Metazoa</taxon>
        <taxon>Ecdysozoa</taxon>
        <taxon>Nematoda</taxon>
        <taxon>Chromadorea</taxon>
        <taxon>Rhabditida</taxon>
        <taxon>Rhabditina</taxon>
        <taxon>Rhabditomorpha</taxon>
        <taxon>Strongyloidea</taxon>
        <taxon>Metastrongylidae</taxon>
        <taxon>Parelaphostrongylus</taxon>
    </lineage>
</organism>
<dbReference type="Proteomes" id="UP001196413">
    <property type="component" value="Unassembled WGS sequence"/>
</dbReference>
<feature type="region of interest" description="Disordered" evidence="1">
    <location>
        <begin position="1"/>
        <end position="23"/>
    </location>
</feature>